<sequence length="65" mass="7370">MFINKPFSVRKISENASLSKWAVIHIKSVKKLELNHVLLLFLADISQISFLLISTQIISVMSLSQ</sequence>
<keyword evidence="1" id="KW-1133">Transmembrane helix</keyword>
<dbReference type="AlphaFoldDB" id="A0ABD3ZTF6"/>
<evidence type="ECO:0000313" key="3">
    <source>
        <dbReference type="Proteomes" id="UP000031970"/>
    </source>
</evidence>
<proteinExistence type="predicted"/>
<keyword evidence="1" id="KW-0472">Membrane</keyword>
<dbReference type="Proteomes" id="UP000031970">
    <property type="component" value="Unassembled WGS sequence"/>
</dbReference>
<dbReference type="EMBL" id="JSXS01000077">
    <property type="protein sequence ID" value="KIL31075.1"/>
    <property type="molecule type" value="Genomic_DNA"/>
</dbReference>
<evidence type="ECO:0000313" key="2">
    <source>
        <dbReference type="EMBL" id="KIL31075.1"/>
    </source>
</evidence>
<feature type="transmembrane region" description="Helical" evidence="1">
    <location>
        <begin position="37"/>
        <end position="58"/>
    </location>
</feature>
<organism evidence="2 3">
    <name type="scientific">Bacillus subtilis subsp. subtilis</name>
    <dbReference type="NCBI Taxonomy" id="135461"/>
    <lineage>
        <taxon>Bacteria</taxon>
        <taxon>Bacillati</taxon>
        <taxon>Bacillota</taxon>
        <taxon>Bacilli</taxon>
        <taxon>Bacillales</taxon>
        <taxon>Bacillaceae</taxon>
        <taxon>Bacillus</taxon>
    </lineage>
</organism>
<keyword evidence="1" id="KW-0812">Transmembrane</keyword>
<evidence type="ECO:0000256" key="1">
    <source>
        <dbReference type="SAM" id="Phobius"/>
    </source>
</evidence>
<protein>
    <submittedName>
        <fullName evidence="2">Uncharacterized protein</fullName>
    </submittedName>
</protein>
<reference evidence="2 3" key="1">
    <citation type="submission" date="2014-11" db="EMBL/GenBank/DDBJ databases">
        <title>Draft Genome Sequences of Nine Bacillus subtilis Strains that Form Spores with High Heat-Resistance.</title>
        <authorList>
            <person name="Krawcyk A.O."/>
            <person name="Berendsen E.M."/>
            <person name="de Jong A."/>
            <person name="Holsappel S."/>
            <person name="Eijlander R.T."/>
            <person name="Wells-Bennik M."/>
            <person name="Kuipers O.P."/>
        </authorList>
    </citation>
    <scope>NUCLEOTIDE SEQUENCE [LARGE SCALE GENOMIC DNA]</scope>
    <source>
        <strain evidence="2 3">B4067</strain>
    </source>
</reference>
<gene>
    <name evidence="2" type="ORF">B4067_0538</name>
</gene>
<comment type="caution">
    <text evidence="2">The sequence shown here is derived from an EMBL/GenBank/DDBJ whole genome shotgun (WGS) entry which is preliminary data.</text>
</comment>
<name>A0ABD3ZTF6_BACIU</name>
<accession>A0ABD3ZTF6</accession>